<protein>
    <submittedName>
        <fullName evidence="1">Uncharacterized protein</fullName>
    </submittedName>
</protein>
<sequence length="182" mass="20114">MSPFSAYVKFAIVDVSTTVNGAFPIELHHVDRGTSTNSPLGISLELEWQFFPTNPRRERVVPVQLNYKWVRDQKSILLAGASQIEEYSDDLRTVAVRQGNCAEFSGPSFIPSNIGRVDNERTGYHDDEHTGYRDDERARSVGSMVGGCEGLIPISIILLGSLGPKKANSFQPNPEAKRGYAN</sequence>
<proteinExistence type="predicted"/>
<name>A0A8X6RTC7_TRICX</name>
<dbReference type="EMBL" id="BMAU01021190">
    <property type="protein sequence ID" value="GFX96135.1"/>
    <property type="molecule type" value="Genomic_DNA"/>
</dbReference>
<gene>
    <name evidence="1" type="ORF">TNCV_2290241</name>
</gene>
<accession>A0A8X6RTC7</accession>
<organism evidence="1 2">
    <name type="scientific">Trichonephila clavipes</name>
    <name type="common">Golden silk orbweaver</name>
    <name type="synonym">Nephila clavipes</name>
    <dbReference type="NCBI Taxonomy" id="2585209"/>
    <lineage>
        <taxon>Eukaryota</taxon>
        <taxon>Metazoa</taxon>
        <taxon>Ecdysozoa</taxon>
        <taxon>Arthropoda</taxon>
        <taxon>Chelicerata</taxon>
        <taxon>Arachnida</taxon>
        <taxon>Araneae</taxon>
        <taxon>Araneomorphae</taxon>
        <taxon>Entelegynae</taxon>
        <taxon>Araneoidea</taxon>
        <taxon>Nephilidae</taxon>
        <taxon>Trichonephila</taxon>
    </lineage>
</organism>
<comment type="caution">
    <text evidence="1">The sequence shown here is derived from an EMBL/GenBank/DDBJ whole genome shotgun (WGS) entry which is preliminary data.</text>
</comment>
<evidence type="ECO:0000313" key="1">
    <source>
        <dbReference type="EMBL" id="GFX96135.1"/>
    </source>
</evidence>
<reference evidence="1" key="1">
    <citation type="submission" date="2020-08" db="EMBL/GenBank/DDBJ databases">
        <title>Multicomponent nature underlies the extraordinary mechanical properties of spider dragline silk.</title>
        <authorList>
            <person name="Kono N."/>
            <person name="Nakamura H."/>
            <person name="Mori M."/>
            <person name="Yoshida Y."/>
            <person name="Ohtoshi R."/>
            <person name="Malay A.D."/>
            <person name="Moran D.A.P."/>
            <person name="Tomita M."/>
            <person name="Numata K."/>
            <person name="Arakawa K."/>
        </authorList>
    </citation>
    <scope>NUCLEOTIDE SEQUENCE</scope>
</reference>
<keyword evidence="2" id="KW-1185">Reference proteome</keyword>
<dbReference type="Proteomes" id="UP000887159">
    <property type="component" value="Unassembled WGS sequence"/>
</dbReference>
<dbReference type="AlphaFoldDB" id="A0A8X6RTC7"/>
<evidence type="ECO:0000313" key="2">
    <source>
        <dbReference type="Proteomes" id="UP000887159"/>
    </source>
</evidence>